<name>A0A1S2N0F3_9MICC</name>
<evidence type="ECO:0000313" key="3">
    <source>
        <dbReference type="Proteomes" id="UP000179540"/>
    </source>
</evidence>
<dbReference type="AlphaFoldDB" id="A0A1S2N0F3"/>
<proteinExistence type="predicted"/>
<evidence type="ECO:0000313" key="2">
    <source>
        <dbReference type="EMBL" id="OIJ35464.1"/>
    </source>
</evidence>
<accession>A0A1S2N0F3</accession>
<dbReference type="SUPFAM" id="SSF46955">
    <property type="entry name" value="Putative DNA-binding domain"/>
    <property type="match status" value="1"/>
</dbReference>
<organism evidence="2 3">
    <name type="scientific">Rothia kristinae</name>
    <dbReference type="NCBI Taxonomy" id="37923"/>
    <lineage>
        <taxon>Bacteria</taxon>
        <taxon>Bacillati</taxon>
        <taxon>Actinomycetota</taxon>
        <taxon>Actinomycetes</taxon>
        <taxon>Micrococcales</taxon>
        <taxon>Micrococcaceae</taxon>
        <taxon>Rothia</taxon>
    </lineage>
</organism>
<comment type="caution">
    <text evidence="2">The sequence shown here is derived from an EMBL/GenBank/DDBJ whole genome shotgun (WGS) entry which is preliminary data.</text>
</comment>
<evidence type="ECO:0000259" key="1">
    <source>
        <dbReference type="Pfam" id="PF12728"/>
    </source>
</evidence>
<dbReference type="InterPro" id="IPR009061">
    <property type="entry name" value="DNA-bd_dom_put_sf"/>
</dbReference>
<gene>
    <name evidence="2" type="ORF">BK826_08055</name>
</gene>
<dbReference type="InterPro" id="IPR041657">
    <property type="entry name" value="HTH_17"/>
</dbReference>
<dbReference type="Proteomes" id="UP000179540">
    <property type="component" value="Unassembled WGS sequence"/>
</dbReference>
<protein>
    <recommendedName>
        <fullName evidence="1">Helix-turn-helix domain-containing protein</fullName>
    </recommendedName>
</protein>
<sequence length="61" mass="6878">MTVDEAAAILRRTPGTLRWWRHVGEGPKSFTLGRRVYYDAEELQAWIETESERTARGGGAA</sequence>
<dbReference type="Pfam" id="PF12728">
    <property type="entry name" value="HTH_17"/>
    <property type="match status" value="1"/>
</dbReference>
<dbReference type="EMBL" id="MODZ01000009">
    <property type="protein sequence ID" value="OIJ35464.1"/>
    <property type="molecule type" value="Genomic_DNA"/>
</dbReference>
<reference evidence="2 3" key="1">
    <citation type="submission" date="2016-10" db="EMBL/GenBank/DDBJ databases">
        <title>Draft genome sequence of strain LCT isolated from the Shenzhou X spacecraft of China.</title>
        <authorList>
            <person name="Huang B."/>
        </authorList>
    </citation>
    <scope>NUCLEOTIDE SEQUENCE [LARGE SCALE GENOMIC DNA]</scope>
    <source>
        <strain evidence="2 3">LCT-H5</strain>
    </source>
</reference>
<feature type="domain" description="Helix-turn-helix" evidence="1">
    <location>
        <begin position="1"/>
        <end position="49"/>
    </location>
</feature>